<dbReference type="Pfam" id="PF12660">
    <property type="entry name" value="zf-TFIIIC"/>
    <property type="match status" value="1"/>
</dbReference>
<dbReference type="GO" id="GO:0000127">
    <property type="term" value="C:transcription factor TFIIIC complex"/>
    <property type="evidence" value="ECO:0007669"/>
    <property type="project" value="InterPro"/>
</dbReference>
<dbReference type="InterPro" id="IPR024761">
    <property type="entry name" value="TFIIIC_delta_N"/>
</dbReference>
<reference evidence="4 5" key="1">
    <citation type="submission" date="2019-05" db="EMBL/GenBank/DDBJ databases">
        <title>Sporisorium graminicola CBS 10092 draft sequencing and annotation.</title>
        <authorList>
            <person name="Solano-Gonzalez S."/>
            <person name="Caddick M.X."/>
            <person name="Darby A."/>
        </authorList>
    </citation>
    <scope>NUCLEOTIDE SEQUENCE [LARGE SCALE GENOMIC DNA]</scope>
    <source>
        <strain evidence="4 5">CBS 10092</strain>
    </source>
</reference>
<dbReference type="InterPro" id="IPR024764">
    <property type="entry name" value="TFIIIC_Znf"/>
</dbReference>
<dbReference type="Proteomes" id="UP000306050">
    <property type="component" value="Chromosome SGRAM_6"/>
</dbReference>
<dbReference type="OrthoDB" id="6021743at2759"/>
<protein>
    <recommendedName>
        <fullName evidence="6">Transcription factor IIIC 90kDa subunit N-terminal domain-containing protein</fullName>
    </recommendedName>
</protein>
<feature type="domain" description="Transcription factor IIIC putative zinc-finger" evidence="3">
    <location>
        <begin position="640"/>
        <end position="728"/>
    </location>
</feature>
<evidence type="ECO:0000259" key="3">
    <source>
        <dbReference type="Pfam" id="PF12660"/>
    </source>
</evidence>
<dbReference type="KEGG" id="sgra:EX895_005385"/>
<feature type="region of interest" description="Disordered" evidence="1">
    <location>
        <begin position="1"/>
        <end position="20"/>
    </location>
</feature>
<evidence type="ECO:0000256" key="1">
    <source>
        <dbReference type="SAM" id="MobiDB-lite"/>
    </source>
</evidence>
<dbReference type="GO" id="GO:0004402">
    <property type="term" value="F:histone acetyltransferase activity"/>
    <property type="evidence" value="ECO:0007669"/>
    <property type="project" value="InterPro"/>
</dbReference>
<gene>
    <name evidence="4" type="ORF">EX895_005385</name>
</gene>
<dbReference type="AlphaFoldDB" id="A0A4U7KNJ8"/>
<evidence type="ECO:0000259" key="2">
    <source>
        <dbReference type="Pfam" id="PF12657"/>
    </source>
</evidence>
<dbReference type="RefSeq" id="XP_029737829.1">
    <property type="nucleotide sequence ID" value="XM_029885977.1"/>
</dbReference>
<organism evidence="4 5">
    <name type="scientific">Sporisorium graminicola</name>
    <dbReference type="NCBI Taxonomy" id="280036"/>
    <lineage>
        <taxon>Eukaryota</taxon>
        <taxon>Fungi</taxon>
        <taxon>Dikarya</taxon>
        <taxon>Basidiomycota</taxon>
        <taxon>Ustilaginomycotina</taxon>
        <taxon>Ustilaginomycetes</taxon>
        <taxon>Ustilaginales</taxon>
        <taxon>Ustilaginaceae</taxon>
        <taxon>Sporisorium</taxon>
    </lineage>
</organism>
<comment type="caution">
    <text evidence="4">The sequence shown here is derived from an EMBL/GenBank/DDBJ whole genome shotgun (WGS) entry which is preliminary data.</text>
</comment>
<accession>A0A4U7KNJ8</accession>
<sequence>MTGDIRTAHNGAEVPNRDKRQRIRAGSIALSSGSPHTGNLQWSELGQALVVTDDYIVILSPLTGLHPTLAAQSRTQDVECHPDWNDRFPHSVTEINVKTFLDNQSTKRRRTLLESDHSAVDPRFQNVQWSSACWSKPGLGPHASCLILATTSELDLFVLGAPFNAWTGEWKLLQVISLDLIAEVTEADAARSSGEKEVFSQSRALLRKMQMSTEVTCASFVDLAGPSRGNAESDHSPTYVIAGLRSGYIGVWNCEPITGDCFFVQAVSASSTSIEKFTLSSDVGECQTGLLARIAVKHADGVILYGLYATDGSAQVRLETVSPIHSERGMITAWCWLKDKLVYATISRVHVYHCTTEQTRTFSVGTGPFDSLDPFSPVIDIRPSSDASSEVKVVLLDLREYTISLSPPDEADPEPEAVEPTLPPTLTGYSPMTERLQRKHNDLQAFLGYAVEPSSRLSSASLVGAVRTDQKVAFLGYNSSDALCYQLEVVRSGSVVAASLLDEALESTASGTPPYLTSRIVLSLMYTSKQQNKLRDQLVSAIEDKWTALATVSADSHHPQQQLLYLLAIRLQESASDSSAPFSTLISLYRESVLRNWLRRWLADLTRLQKAGQATVQDGKTLSMLSAASRLLPRANVEATAPSVKTDEQCAACNTQLVLTWNEQHRYFGWAKCQKGHVWPRCSLSLETISDREVRVCIGCWAKAILPDECESSRLLDMLQSNCLYCGSHWIVR</sequence>
<dbReference type="Pfam" id="PF12657">
    <property type="entry name" value="TFIIIC_delta"/>
    <property type="match status" value="1"/>
</dbReference>
<dbReference type="PANTHER" id="PTHR15496">
    <property type="entry name" value="GENERAL TRANSCRIPTION FACTOR 3C POLYPEPTIDE 4 FAMILY"/>
    <property type="match status" value="1"/>
</dbReference>
<dbReference type="EMBL" id="SRRM01000019">
    <property type="protein sequence ID" value="TKY85844.1"/>
    <property type="molecule type" value="Genomic_DNA"/>
</dbReference>
<feature type="domain" description="Transcription factor IIIC 90kDa subunit N-terminal" evidence="2">
    <location>
        <begin position="42"/>
        <end position="260"/>
    </location>
</feature>
<evidence type="ECO:0000313" key="5">
    <source>
        <dbReference type="Proteomes" id="UP000306050"/>
    </source>
</evidence>
<proteinExistence type="predicted"/>
<evidence type="ECO:0008006" key="6">
    <source>
        <dbReference type="Google" id="ProtNLM"/>
    </source>
</evidence>
<dbReference type="InterPro" id="IPR044230">
    <property type="entry name" value="GTF3C4"/>
</dbReference>
<dbReference type="GeneID" id="40728280"/>
<dbReference type="PANTHER" id="PTHR15496:SF2">
    <property type="entry name" value="GENERAL TRANSCRIPTION FACTOR 3C POLYPEPTIDE 4"/>
    <property type="match status" value="1"/>
</dbReference>
<evidence type="ECO:0000313" key="4">
    <source>
        <dbReference type="EMBL" id="TKY85844.1"/>
    </source>
</evidence>
<feature type="region of interest" description="Disordered" evidence="1">
    <location>
        <begin position="405"/>
        <end position="425"/>
    </location>
</feature>
<dbReference type="GO" id="GO:0006384">
    <property type="term" value="P:transcription initiation at RNA polymerase III promoter"/>
    <property type="evidence" value="ECO:0007669"/>
    <property type="project" value="InterPro"/>
</dbReference>
<keyword evidence="5" id="KW-1185">Reference proteome</keyword>
<name>A0A4U7KNJ8_9BASI</name>